<dbReference type="GO" id="GO:0042910">
    <property type="term" value="F:xenobiotic transmembrane transporter activity"/>
    <property type="evidence" value="ECO:0007669"/>
    <property type="project" value="InterPro"/>
</dbReference>
<keyword evidence="6 7" id="KW-0472">Membrane</keyword>
<dbReference type="InterPro" id="IPR048279">
    <property type="entry name" value="MdtK-like"/>
</dbReference>
<evidence type="ECO:0000256" key="7">
    <source>
        <dbReference type="SAM" id="Phobius"/>
    </source>
</evidence>
<feature type="transmembrane region" description="Helical" evidence="7">
    <location>
        <begin position="354"/>
        <end position="378"/>
    </location>
</feature>
<evidence type="ECO:0000256" key="3">
    <source>
        <dbReference type="ARBA" id="ARBA00022475"/>
    </source>
</evidence>
<feature type="transmembrane region" description="Helical" evidence="7">
    <location>
        <begin position="282"/>
        <end position="301"/>
    </location>
</feature>
<keyword evidence="2" id="KW-0813">Transport</keyword>
<dbReference type="InterPro" id="IPR052031">
    <property type="entry name" value="Membrane_Transporter-Flippase"/>
</dbReference>
<proteinExistence type="predicted"/>
<evidence type="ECO:0000256" key="4">
    <source>
        <dbReference type="ARBA" id="ARBA00022692"/>
    </source>
</evidence>
<accession>A0A6N2TTS7</accession>
<comment type="subcellular location">
    <subcellularLocation>
        <location evidence="1">Cell membrane</location>
        <topology evidence="1">Multi-pass membrane protein</topology>
    </subcellularLocation>
</comment>
<keyword evidence="3" id="KW-1003">Cell membrane</keyword>
<keyword evidence="5 7" id="KW-1133">Transmembrane helix</keyword>
<dbReference type="EMBL" id="CACRST010000014">
    <property type="protein sequence ID" value="VYT08707.1"/>
    <property type="molecule type" value="Genomic_DNA"/>
</dbReference>
<dbReference type="PANTHER" id="PTHR43549:SF3">
    <property type="entry name" value="MULTIDRUG RESISTANCE PROTEIN YPNP-RELATED"/>
    <property type="match status" value="1"/>
</dbReference>
<feature type="transmembrane region" description="Helical" evidence="7">
    <location>
        <begin position="169"/>
        <end position="192"/>
    </location>
</feature>
<dbReference type="GO" id="GO:0005886">
    <property type="term" value="C:plasma membrane"/>
    <property type="evidence" value="ECO:0007669"/>
    <property type="project" value="UniProtKB-SubCell"/>
</dbReference>
<dbReference type="PIRSF" id="PIRSF006603">
    <property type="entry name" value="DinF"/>
    <property type="match status" value="1"/>
</dbReference>
<dbReference type="NCBIfam" id="TIGR00797">
    <property type="entry name" value="matE"/>
    <property type="match status" value="1"/>
</dbReference>
<dbReference type="RefSeq" id="WP_156354067.1">
    <property type="nucleotide sequence ID" value="NZ_CACRST010000014.1"/>
</dbReference>
<feature type="transmembrane region" description="Helical" evidence="7">
    <location>
        <begin position="237"/>
        <end position="262"/>
    </location>
</feature>
<evidence type="ECO:0000256" key="1">
    <source>
        <dbReference type="ARBA" id="ARBA00004651"/>
    </source>
</evidence>
<feature type="transmembrane region" description="Helical" evidence="7">
    <location>
        <begin position="321"/>
        <end position="342"/>
    </location>
</feature>
<evidence type="ECO:0000256" key="2">
    <source>
        <dbReference type="ARBA" id="ARBA00022448"/>
    </source>
</evidence>
<evidence type="ECO:0000313" key="8">
    <source>
        <dbReference type="EMBL" id="VYT08707.1"/>
    </source>
</evidence>
<protein>
    <submittedName>
        <fullName evidence="8">Multidrug export protein MepA</fullName>
    </submittedName>
</protein>
<feature type="transmembrane region" description="Helical" evidence="7">
    <location>
        <begin position="390"/>
        <end position="409"/>
    </location>
</feature>
<dbReference type="PANTHER" id="PTHR43549">
    <property type="entry name" value="MULTIDRUG RESISTANCE PROTEIN YPNP-RELATED"/>
    <property type="match status" value="1"/>
</dbReference>
<dbReference type="Pfam" id="PF01554">
    <property type="entry name" value="MatE"/>
    <property type="match status" value="2"/>
</dbReference>
<gene>
    <name evidence="8" type="primary">mepA_9</name>
    <name evidence="8" type="ORF">BGLFYP119_01751</name>
</gene>
<sequence>MKNSKTSDMTVGNPVKLIIQFMIPMFLGNVFQQFYNIADSIVAGQFIGVDALAAIGSTGSLMFFVTGWLNGLSSGFAIIVSQMFGAKKYDDMRHYVAMSVYLMFGFTAVMTVGLLALNEPILRLMNSPEELMGDVMAYMGIIYVGLIVTAAYNALAAFLRALGDSKSPLYFLIISAVINVILDIVLIRFLGMGVEGCAYATVIAQAISAVCCLVYIVKKYPILHLEKKNFELRKGSFGRLMALGIPMALQFSITAIGTIIVQGAVNVYGAVHMAGFSAAGKIQNIITMVAVSMGATIATYVGQNRGAGRMDRVREGVRYSWIMLLIWSAIEMALMFFFGKYFTHLFISPSETEVVAVSVTYFKTVFWAYPFLCTIFLFRNALQGMGYGLVPMLGGVFELVARAGIVMLVAGKTSFAGVCLADPAAWIAALIPLIPYYFYVMKKYKKVSSVSVKATHSV</sequence>
<feature type="transmembrane region" description="Helical" evidence="7">
    <location>
        <begin position="137"/>
        <end position="162"/>
    </location>
</feature>
<name>A0A6N2TTS7_9FIRM</name>
<feature type="transmembrane region" description="Helical" evidence="7">
    <location>
        <begin position="61"/>
        <end position="84"/>
    </location>
</feature>
<keyword evidence="4 7" id="KW-0812">Transmembrane</keyword>
<evidence type="ECO:0000256" key="6">
    <source>
        <dbReference type="ARBA" id="ARBA00023136"/>
    </source>
</evidence>
<reference evidence="8" key="1">
    <citation type="submission" date="2019-11" db="EMBL/GenBank/DDBJ databases">
        <authorList>
            <person name="Feng L."/>
        </authorList>
    </citation>
    <scope>NUCLEOTIDE SEQUENCE</scope>
    <source>
        <strain evidence="8">BgluceraseaLFYP119</strain>
    </source>
</reference>
<dbReference type="GO" id="GO:0015297">
    <property type="term" value="F:antiporter activity"/>
    <property type="evidence" value="ECO:0007669"/>
    <property type="project" value="InterPro"/>
</dbReference>
<evidence type="ECO:0000256" key="5">
    <source>
        <dbReference type="ARBA" id="ARBA00022989"/>
    </source>
</evidence>
<feature type="transmembrane region" description="Helical" evidence="7">
    <location>
        <begin position="198"/>
        <end position="217"/>
    </location>
</feature>
<feature type="transmembrane region" description="Helical" evidence="7">
    <location>
        <begin position="96"/>
        <end position="117"/>
    </location>
</feature>
<dbReference type="AlphaFoldDB" id="A0A6N2TTS7"/>
<dbReference type="InterPro" id="IPR002528">
    <property type="entry name" value="MATE_fam"/>
</dbReference>
<feature type="transmembrane region" description="Helical" evidence="7">
    <location>
        <begin position="415"/>
        <end position="439"/>
    </location>
</feature>
<organism evidence="8">
    <name type="scientific">Blautia glucerasea</name>
    <dbReference type="NCBI Taxonomy" id="536633"/>
    <lineage>
        <taxon>Bacteria</taxon>
        <taxon>Bacillati</taxon>
        <taxon>Bacillota</taxon>
        <taxon>Clostridia</taxon>
        <taxon>Lachnospirales</taxon>
        <taxon>Lachnospiraceae</taxon>
        <taxon>Blautia</taxon>
    </lineage>
</organism>
<dbReference type="CDD" id="cd13138">
    <property type="entry name" value="MATE_yoeA_like"/>
    <property type="match status" value="1"/>
</dbReference>